<accession>A0A381XQC2</accession>
<reference evidence="4" key="1">
    <citation type="submission" date="2018-05" db="EMBL/GenBank/DDBJ databases">
        <authorList>
            <person name="Lanie J.A."/>
            <person name="Ng W.-L."/>
            <person name="Kazmierczak K.M."/>
            <person name="Andrzejewski T.M."/>
            <person name="Davidsen T.M."/>
            <person name="Wayne K.J."/>
            <person name="Tettelin H."/>
            <person name="Glass J.I."/>
            <person name="Rusch D."/>
            <person name="Podicherti R."/>
            <person name="Tsui H.-C.T."/>
            <person name="Winkler M.E."/>
        </authorList>
    </citation>
    <scope>NUCLEOTIDE SEQUENCE</scope>
</reference>
<feature type="domain" description="Thiamine phosphate synthase/TenI" evidence="3">
    <location>
        <begin position="38"/>
        <end position="171"/>
    </location>
</feature>
<dbReference type="Pfam" id="PF02581">
    <property type="entry name" value="TMP-TENI"/>
    <property type="match status" value="1"/>
</dbReference>
<evidence type="ECO:0000313" key="4">
    <source>
        <dbReference type="EMBL" id="SVA66850.1"/>
    </source>
</evidence>
<keyword evidence="2" id="KW-0784">Thiamine biosynthesis</keyword>
<dbReference type="EMBL" id="UINC01015971">
    <property type="protein sequence ID" value="SVA66850.1"/>
    <property type="molecule type" value="Genomic_DNA"/>
</dbReference>
<protein>
    <recommendedName>
        <fullName evidence="3">Thiamine phosphate synthase/TenI domain-containing protein</fullName>
    </recommendedName>
</protein>
<dbReference type="CDD" id="cd00564">
    <property type="entry name" value="TMP_TenI"/>
    <property type="match status" value="1"/>
</dbReference>
<dbReference type="PANTHER" id="PTHR20857:SF15">
    <property type="entry name" value="THIAMINE-PHOSPHATE SYNTHASE"/>
    <property type="match status" value="1"/>
</dbReference>
<dbReference type="InterPro" id="IPR013785">
    <property type="entry name" value="Aldolase_TIM"/>
</dbReference>
<evidence type="ECO:0000256" key="2">
    <source>
        <dbReference type="ARBA" id="ARBA00022977"/>
    </source>
</evidence>
<dbReference type="InterPro" id="IPR022998">
    <property type="entry name" value="ThiamineP_synth_TenI"/>
</dbReference>
<dbReference type="GO" id="GO:0005737">
    <property type="term" value="C:cytoplasm"/>
    <property type="evidence" value="ECO:0007669"/>
    <property type="project" value="TreeGrafter"/>
</dbReference>
<dbReference type="GO" id="GO:0004789">
    <property type="term" value="F:thiamine-phosphate diphosphorylase activity"/>
    <property type="evidence" value="ECO:0007669"/>
    <property type="project" value="TreeGrafter"/>
</dbReference>
<proteinExistence type="predicted"/>
<name>A0A381XQC2_9ZZZZ</name>
<comment type="pathway">
    <text evidence="1">Cofactor biosynthesis; thiamine diphosphate biosynthesis.</text>
</comment>
<dbReference type="InterPro" id="IPR036206">
    <property type="entry name" value="ThiamineP_synth_sf"/>
</dbReference>
<evidence type="ECO:0000256" key="1">
    <source>
        <dbReference type="ARBA" id="ARBA00004948"/>
    </source>
</evidence>
<organism evidence="4">
    <name type="scientific">marine metagenome</name>
    <dbReference type="NCBI Taxonomy" id="408172"/>
    <lineage>
        <taxon>unclassified sequences</taxon>
        <taxon>metagenomes</taxon>
        <taxon>ecological metagenomes</taxon>
    </lineage>
</organism>
<dbReference type="Gene3D" id="3.20.20.70">
    <property type="entry name" value="Aldolase class I"/>
    <property type="match status" value="1"/>
</dbReference>
<dbReference type="SUPFAM" id="SSF51391">
    <property type="entry name" value="Thiamin phosphate synthase"/>
    <property type="match status" value="1"/>
</dbReference>
<dbReference type="PANTHER" id="PTHR20857">
    <property type="entry name" value="THIAMINE-PHOSPHATE PYROPHOSPHORYLASE"/>
    <property type="match status" value="1"/>
</dbReference>
<dbReference type="GO" id="GO:0009228">
    <property type="term" value="P:thiamine biosynthetic process"/>
    <property type="evidence" value="ECO:0007669"/>
    <property type="project" value="UniProtKB-KW"/>
</dbReference>
<dbReference type="AlphaFoldDB" id="A0A381XQC2"/>
<evidence type="ECO:0000259" key="3">
    <source>
        <dbReference type="Pfam" id="PF02581"/>
    </source>
</evidence>
<sequence>MHDKLPKIFCFINNYEENYIKRLPKNIAIIYRNYTKILNKNEIKKINNLCKKTKRKFFLANNIKIALQLDLDGVYIPSFNKELKINYYTKKKNFLILGSAHNIKEIRQKELQKVNCIFLSPIFITEKSNKFLGIQRFNKLTNFTKKKIICLGGIKKNNLNKMKLINTYGFSSVSLFRQNIKYIRF</sequence>
<gene>
    <name evidence="4" type="ORF">METZ01_LOCUS119704</name>
</gene>